<dbReference type="Gene3D" id="3.90.70.200">
    <property type="entry name" value="Plus-3 domain"/>
    <property type="match status" value="1"/>
</dbReference>
<evidence type="ECO:0000313" key="2">
    <source>
        <dbReference type="EMBL" id="KAG6470426.1"/>
    </source>
</evidence>
<dbReference type="PROSITE" id="PS51360">
    <property type="entry name" value="PLUS3"/>
    <property type="match status" value="1"/>
</dbReference>
<protein>
    <recommendedName>
        <fullName evidence="1">Plus3 domain-containing protein</fullName>
    </recommendedName>
</protein>
<evidence type="ECO:0000313" key="3">
    <source>
        <dbReference type="Proteomes" id="UP000734854"/>
    </source>
</evidence>
<comment type="caution">
    <text evidence="2">The sequence shown here is derived from an EMBL/GenBank/DDBJ whole genome shotgun (WGS) entry which is preliminary data.</text>
</comment>
<dbReference type="Proteomes" id="UP000734854">
    <property type="component" value="Unassembled WGS sequence"/>
</dbReference>
<dbReference type="InterPro" id="IPR004343">
    <property type="entry name" value="Plus-3_dom"/>
</dbReference>
<evidence type="ECO:0000259" key="1">
    <source>
        <dbReference type="PROSITE" id="PS51360"/>
    </source>
</evidence>
<dbReference type="PANTHER" id="PTHR46695:SF5">
    <property type="entry name" value="RNA POLYMERASE-ASSOCIATED PROTEIN RTF1 HOMOLOG"/>
    <property type="match status" value="1"/>
</dbReference>
<sequence length="110" mass="12943">MYLRRNLMEGLIDDDEFEEKAIGSFVRIRISGLGQWQDMYRLVQVIGRLYLLLSIDSWRQDLQFEGVKIHEVGRPFPPLRRPFIVSGQLAPLRQPSIFPLRGQWEEKASK</sequence>
<dbReference type="SUPFAM" id="SSF159042">
    <property type="entry name" value="Plus3-like"/>
    <property type="match status" value="1"/>
</dbReference>
<dbReference type="AlphaFoldDB" id="A0A8J5BEC1"/>
<dbReference type="GO" id="GO:0003677">
    <property type="term" value="F:DNA binding"/>
    <property type="evidence" value="ECO:0007669"/>
    <property type="project" value="InterPro"/>
</dbReference>
<keyword evidence="3" id="KW-1185">Reference proteome</keyword>
<feature type="domain" description="Plus3" evidence="1">
    <location>
        <begin position="1"/>
        <end position="110"/>
    </location>
</feature>
<gene>
    <name evidence="2" type="ORF">ZIOFF_071499</name>
</gene>
<dbReference type="InterPro" id="IPR036128">
    <property type="entry name" value="Plus3-like_sf"/>
</dbReference>
<proteinExistence type="predicted"/>
<accession>A0A8J5BEC1</accession>
<dbReference type="EMBL" id="JACMSC010000021">
    <property type="protein sequence ID" value="KAG6470426.1"/>
    <property type="molecule type" value="Genomic_DNA"/>
</dbReference>
<name>A0A8J5BEC1_ZINOF</name>
<dbReference type="PANTHER" id="PTHR46695">
    <property type="entry name" value="ZINC FINGER CCCH DOMAIN-CONTAINING PROTEIN 44-RELATED"/>
    <property type="match status" value="1"/>
</dbReference>
<organism evidence="2 3">
    <name type="scientific">Zingiber officinale</name>
    <name type="common">Ginger</name>
    <name type="synonym">Amomum zingiber</name>
    <dbReference type="NCBI Taxonomy" id="94328"/>
    <lineage>
        <taxon>Eukaryota</taxon>
        <taxon>Viridiplantae</taxon>
        <taxon>Streptophyta</taxon>
        <taxon>Embryophyta</taxon>
        <taxon>Tracheophyta</taxon>
        <taxon>Spermatophyta</taxon>
        <taxon>Magnoliopsida</taxon>
        <taxon>Liliopsida</taxon>
        <taxon>Zingiberales</taxon>
        <taxon>Zingiberaceae</taxon>
        <taxon>Zingiber</taxon>
    </lineage>
</organism>
<dbReference type="Pfam" id="PF03126">
    <property type="entry name" value="Plus-3"/>
    <property type="match status" value="1"/>
</dbReference>
<reference evidence="2 3" key="1">
    <citation type="submission" date="2020-08" db="EMBL/GenBank/DDBJ databases">
        <title>Plant Genome Project.</title>
        <authorList>
            <person name="Zhang R.-G."/>
        </authorList>
    </citation>
    <scope>NUCLEOTIDE SEQUENCE [LARGE SCALE GENOMIC DNA]</scope>
    <source>
        <tissue evidence="2">Rhizome</tissue>
    </source>
</reference>